<dbReference type="SUPFAM" id="SSF48208">
    <property type="entry name" value="Six-hairpin glycosidases"/>
    <property type="match status" value="1"/>
</dbReference>
<dbReference type="EMBL" id="VCIW01000009">
    <property type="protein sequence ID" value="TLS51537.1"/>
    <property type="molecule type" value="Genomic_DNA"/>
</dbReference>
<protein>
    <submittedName>
        <fullName evidence="1">Uncharacterized protein</fullName>
    </submittedName>
</protein>
<reference evidence="1 2" key="1">
    <citation type="submission" date="2019-05" db="EMBL/GenBank/DDBJ databases">
        <authorList>
            <person name="Narsing Rao M.P."/>
            <person name="Li W.J."/>
        </authorList>
    </citation>
    <scope>NUCLEOTIDE SEQUENCE [LARGE SCALE GENOMIC DNA]</scope>
    <source>
        <strain evidence="1 2">SYSU_K30003</strain>
    </source>
</reference>
<dbReference type="OrthoDB" id="1290722at2"/>
<gene>
    <name evidence="1" type="ORF">FE782_15505</name>
</gene>
<dbReference type="InterPro" id="IPR008928">
    <property type="entry name" value="6-hairpin_glycosidase_sf"/>
</dbReference>
<dbReference type="GO" id="GO:0005975">
    <property type="term" value="P:carbohydrate metabolic process"/>
    <property type="evidence" value="ECO:0007669"/>
    <property type="project" value="InterPro"/>
</dbReference>
<evidence type="ECO:0000313" key="1">
    <source>
        <dbReference type="EMBL" id="TLS51537.1"/>
    </source>
</evidence>
<proteinExistence type="predicted"/>
<accession>A0A5R9G587</accession>
<name>A0A5R9G587_9BACL</name>
<dbReference type="AlphaFoldDB" id="A0A5R9G587"/>
<dbReference type="Proteomes" id="UP000309676">
    <property type="component" value="Unassembled WGS sequence"/>
</dbReference>
<dbReference type="InterPro" id="IPR008929">
    <property type="entry name" value="Chondroitin_lyas"/>
</dbReference>
<sequence>MYEKLAVLNDEWAARGMEGQVLDAESRFYGGIVDPANGIAWPSHGGTPLTMGVWTAALACERSRYYRDPELLRRLALSARFLLRSQHADGTISPPWTNLHSPPDTAFVVGGLAQAYELLADWEPADEAAADIRTFLERTIPALLTGGCHTPNHRWVLTAALGFMYKLTGREELKARADRWLAEGLDCTEDGEWTERSNGIYNAVSDIVLYYAAELFDRPELLEPVRRNLRMMAYMIHPNGDVVTDYSGRQDFGAASDLSSYYLVAKLMANRDDDPLFEAIAELAGEALKHPGGLPNQPMLGLLRYPELRSGTVRAGRLPERYRVVVNGAFPRERYLDGMEAAGHGGRIYHSKLHPEFGAPVARHRNGATSATVMTETNVFFALRHGAARLLAVQLASSFEPGFVKMRRLESIPSGYRLTAAERKGYYGPVAETDLPASAREPASPWYLLPHQKRELTHEQRHEVELELTEDEDGRGWSLRVRCALPEPLLTQLSFVFEPESELVGDGLSPAGEGVAYWERGAVRLAAGDDWVELDGGARHHTARTINNVSYPPHCRTLLVNLLTPYDHTIRIRTSPTGGGQA</sequence>
<evidence type="ECO:0000313" key="2">
    <source>
        <dbReference type="Proteomes" id="UP000309676"/>
    </source>
</evidence>
<organism evidence="1 2">
    <name type="scientific">Paenibacillus antri</name>
    <dbReference type="NCBI Taxonomy" id="2582848"/>
    <lineage>
        <taxon>Bacteria</taxon>
        <taxon>Bacillati</taxon>
        <taxon>Bacillota</taxon>
        <taxon>Bacilli</taxon>
        <taxon>Bacillales</taxon>
        <taxon>Paenibacillaceae</taxon>
        <taxon>Paenibacillus</taxon>
    </lineage>
</organism>
<comment type="caution">
    <text evidence="1">The sequence shown here is derived from an EMBL/GenBank/DDBJ whole genome shotgun (WGS) entry which is preliminary data.</text>
</comment>
<keyword evidence="2" id="KW-1185">Reference proteome</keyword>
<dbReference type="Gene3D" id="1.50.10.100">
    <property type="entry name" value="Chondroitin AC/alginate lyase"/>
    <property type="match status" value="1"/>
</dbReference>